<dbReference type="PANTHER" id="PTHR43240">
    <property type="entry name" value="1,4-DIHYDROXY-2-NAPHTHOYL-COA THIOESTERASE 1"/>
    <property type="match status" value="1"/>
</dbReference>
<evidence type="ECO:0000256" key="1">
    <source>
        <dbReference type="ARBA" id="ARBA00008324"/>
    </source>
</evidence>
<evidence type="ECO:0000256" key="2">
    <source>
        <dbReference type="ARBA" id="ARBA00022801"/>
    </source>
</evidence>
<keyword evidence="5" id="KW-1185">Reference proteome</keyword>
<evidence type="ECO:0000259" key="3">
    <source>
        <dbReference type="Pfam" id="PF03061"/>
    </source>
</evidence>
<dbReference type="SUPFAM" id="SSF54637">
    <property type="entry name" value="Thioesterase/thiol ester dehydrase-isomerase"/>
    <property type="match status" value="1"/>
</dbReference>
<reference evidence="4" key="1">
    <citation type="submission" date="2022-06" db="EMBL/GenBank/DDBJ databases">
        <title>Gracilimonas sp. CAU 1638 isolated from sea sediment.</title>
        <authorList>
            <person name="Kim W."/>
        </authorList>
    </citation>
    <scope>NUCLEOTIDE SEQUENCE</scope>
    <source>
        <strain evidence="4">CAU 1638</strain>
    </source>
</reference>
<dbReference type="Proteomes" id="UP001139125">
    <property type="component" value="Unassembled WGS sequence"/>
</dbReference>
<gene>
    <name evidence="4" type="ORF">NM125_04150</name>
</gene>
<name>A0A9X2L1V2_9BACT</name>
<comment type="caution">
    <text evidence="4">The sequence shown here is derived from an EMBL/GenBank/DDBJ whole genome shotgun (WGS) entry which is preliminary data.</text>
</comment>
<protein>
    <submittedName>
        <fullName evidence="4">Hotdog fold thioesterase</fullName>
    </submittedName>
</protein>
<dbReference type="Pfam" id="PF03061">
    <property type="entry name" value="4HBT"/>
    <property type="match status" value="1"/>
</dbReference>
<sequence>MFIQEDLKKKAEIYFNFSHKHMGHALGMEFEHVAKDKMVATMPVNENSVQPFGVLHGGASVALAETLCSVGGWFQLEDSSQTVVGVEINANHIRSVKMGGKVTGTAKPVHIGRKIQVWECELRDEREKLVCSSRCTLAVINRPDS</sequence>
<accession>A0A9X2L1V2</accession>
<proteinExistence type="inferred from homology"/>
<comment type="similarity">
    <text evidence="1">Belongs to the thioesterase PaaI family.</text>
</comment>
<dbReference type="InterPro" id="IPR006683">
    <property type="entry name" value="Thioestr_dom"/>
</dbReference>
<evidence type="ECO:0000313" key="5">
    <source>
        <dbReference type="Proteomes" id="UP001139125"/>
    </source>
</evidence>
<dbReference type="GO" id="GO:0061522">
    <property type="term" value="F:1,4-dihydroxy-2-naphthoyl-CoA thioesterase activity"/>
    <property type="evidence" value="ECO:0007669"/>
    <property type="project" value="TreeGrafter"/>
</dbReference>
<dbReference type="AlphaFoldDB" id="A0A9X2L1V2"/>
<dbReference type="InterPro" id="IPR029069">
    <property type="entry name" value="HotDog_dom_sf"/>
</dbReference>
<dbReference type="CDD" id="cd03443">
    <property type="entry name" value="PaaI_thioesterase"/>
    <property type="match status" value="1"/>
</dbReference>
<feature type="domain" description="Thioesterase" evidence="3">
    <location>
        <begin position="52"/>
        <end position="131"/>
    </location>
</feature>
<dbReference type="GO" id="GO:0005829">
    <property type="term" value="C:cytosol"/>
    <property type="evidence" value="ECO:0007669"/>
    <property type="project" value="TreeGrafter"/>
</dbReference>
<dbReference type="Gene3D" id="3.10.129.10">
    <property type="entry name" value="Hotdog Thioesterase"/>
    <property type="match status" value="1"/>
</dbReference>
<evidence type="ECO:0000313" key="4">
    <source>
        <dbReference type="EMBL" id="MCP9290776.1"/>
    </source>
</evidence>
<organism evidence="4 5">
    <name type="scientific">Gracilimonas sediminicola</name>
    <dbReference type="NCBI Taxonomy" id="2952158"/>
    <lineage>
        <taxon>Bacteria</taxon>
        <taxon>Pseudomonadati</taxon>
        <taxon>Balneolota</taxon>
        <taxon>Balneolia</taxon>
        <taxon>Balneolales</taxon>
        <taxon>Balneolaceae</taxon>
        <taxon>Gracilimonas</taxon>
    </lineage>
</organism>
<dbReference type="NCBIfam" id="TIGR00369">
    <property type="entry name" value="unchar_dom_1"/>
    <property type="match status" value="1"/>
</dbReference>
<dbReference type="InterPro" id="IPR003736">
    <property type="entry name" value="PAAI_dom"/>
</dbReference>
<dbReference type="PANTHER" id="PTHR43240:SF5">
    <property type="entry name" value="1,4-DIHYDROXY-2-NAPHTHOYL-COA THIOESTERASE 1"/>
    <property type="match status" value="1"/>
</dbReference>
<dbReference type="EMBL" id="JANDBC010000001">
    <property type="protein sequence ID" value="MCP9290776.1"/>
    <property type="molecule type" value="Genomic_DNA"/>
</dbReference>
<keyword evidence="2" id="KW-0378">Hydrolase</keyword>
<dbReference type="RefSeq" id="WP_255133157.1">
    <property type="nucleotide sequence ID" value="NZ_JANDBC010000001.1"/>
</dbReference>